<gene>
    <name evidence="3" type="primary">rpl18a</name>
    <name evidence="3" type="synonym">rpl20e</name>
    <name evidence="3" type="synonym">rplX</name>
    <name evidence="6" type="ORF">B2G88_11300</name>
</gene>
<dbReference type="GO" id="GO:0070180">
    <property type="term" value="F:large ribosomal subunit rRNA binding"/>
    <property type="evidence" value="ECO:0007669"/>
    <property type="project" value="UniProtKB-UniRule"/>
</dbReference>
<dbReference type="Proteomes" id="UP000196084">
    <property type="component" value="Unassembled WGS sequence"/>
</dbReference>
<comment type="caution">
    <text evidence="6">The sequence shown here is derived from an EMBL/GenBank/DDBJ whole genome shotgun (WGS) entry which is preliminary data.</text>
</comment>
<dbReference type="HAMAP" id="MF_00273">
    <property type="entry name" value="Ribosomal_eL20"/>
    <property type="match status" value="1"/>
</dbReference>
<proteinExistence type="inferred from homology"/>
<dbReference type="Gene3D" id="3.10.20.10">
    <property type="match status" value="1"/>
</dbReference>
<feature type="domain" description="Large ribosomal subunit protein eL20" evidence="5">
    <location>
        <begin position="1"/>
        <end position="54"/>
    </location>
</feature>
<keyword evidence="1 3" id="KW-0689">Ribosomal protein</keyword>
<evidence type="ECO:0000313" key="7">
    <source>
        <dbReference type="Proteomes" id="UP000196084"/>
    </source>
</evidence>
<name>A0A202E9L7_9EURY</name>
<dbReference type="GO" id="GO:1990904">
    <property type="term" value="C:ribonucleoprotein complex"/>
    <property type="evidence" value="ECO:0007669"/>
    <property type="project" value="UniProtKB-KW"/>
</dbReference>
<feature type="compositionally biased region" description="Polar residues" evidence="4">
    <location>
        <begin position="1"/>
        <end position="10"/>
    </location>
</feature>
<comment type="subunit">
    <text evidence="3">Part of the 50S ribosomal subunit. Binds 23S rRNA.</text>
</comment>
<organism evidence="6 7">
    <name type="scientific">Natronolimnobius baerhuensis</name>
    <dbReference type="NCBI Taxonomy" id="253108"/>
    <lineage>
        <taxon>Archaea</taxon>
        <taxon>Methanobacteriati</taxon>
        <taxon>Methanobacteriota</taxon>
        <taxon>Stenosarchaea group</taxon>
        <taxon>Halobacteria</taxon>
        <taxon>Halobacteriales</taxon>
        <taxon>Natrialbaceae</taxon>
        <taxon>Natronolimnobius</taxon>
    </lineage>
</organism>
<dbReference type="EMBL" id="MWPH01000002">
    <property type="protein sequence ID" value="OVE84941.1"/>
    <property type="molecule type" value="Genomic_DNA"/>
</dbReference>
<dbReference type="OrthoDB" id="191241at2157"/>
<dbReference type="GO" id="GO:0006412">
    <property type="term" value="P:translation"/>
    <property type="evidence" value="ECO:0007669"/>
    <property type="project" value="UniProtKB-UniRule"/>
</dbReference>
<dbReference type="InterPro" id="IPR023573">
    <property type="entry name" value="Ribosomal_eL20_dom"/>
</dbReference>
<accession>A0A202E9L7</accession>
<evidence type="ECO:0000256" key="2">
    <source>
        <dbReference type="ARBA" id="ARBA00023274"/>
    </source>
</evidence>
<protein>
    <recommendedName>
        <fullName evidence="3">Large ribosomal subunit protein eL20</fullName>
    </recommendedName>
</protein>
<dbReference type="AlphaFoldDB" id="A0A202E9L7"/>
<dbReference type="GO" id="GO:0005840">
    <property type="term" value="C:ribosome"/>
    <property type="evidence" value="ECO:0007669"/>
    <property type="project" value="UniProtKB-KW"/>
</dbReference>
<feature type="region of interest" description="Disordered" evidence="4">
    <location>
        <begin position="1"/>
        <end position="20"/>
    </location>
</feature>
<feature type="region of interest" description="Disordered" evidence="4">
    <location>
        <begin position="35"/>
        <end position="60"/>
    </location>
</feature>
<evidence type="ECO:0000313" key="6">
    <source>
        <dbReference type="EMBL" id="OVE84941.1"/>
    </source>
</evidence>
<keyword evidence="3" id="KW-0699">rRNA-binding</keyword>
<sequence>MSQFTVTGQFETRDGSSKFETTIDAENENLAREHTYSQLGSQHGLKRTQIDLESLEEGDN</sequence>
<evidence type="ECO:0000259" key="5">
    <source>
        <dbReference type="Pfam" id="PF01775"/>
    </source>
</evidence>
<evidence type="ECO:0000256" key="1">
    <source>
        <dbReference type="ARBA" id="ARBA00022980"/>
    </source>
</evidence>
<evidence type="ECO:0000256" key="4">
    <source>
        <dbReference type="SAM" id="MobiDB-lite"/>
    </source>
</evidence>
<keyword evidence="7" id="KW-1185">Reference proteome</keyword>
<dbReference type="InterPro" id="IPR028877">
    <property type="entry name" value="Ribosomal_eL20"/>
</dbReference>
<evidence type="ECO:0000256" key="3">
    <source>
        <dbReference type="HAMAP-Rule" id="MF_00273"/>
    </source>
</evidence>
<comment type="similarity">
    <text evidence="3">Belongs to the eukaryotic ribosomal protein eL20 family.</text>
</comment>
<dbReference type="Pfam" id="PF01775">
    <property type="entry name" value="Ribosomal_L18A"/>
    <property type="match status" value="1"/>
</dbReference>
<dbReference type="RefSeq" id="WP_054862471.1">
    <property type="nucleotide sequence ID" value="NZ_MWPH01000002.1"/>
</dbReference>
<dbReference type="GO" id="GO:0003735">
    <property type="term" value="F:structural constituent of ribosome"/>
    <property type="evidence" value="ECO:0007669"/>
    <property type="project" value="InterPro"/>
</dbReference>
<reference evidence="6 7" key="1">
    <citation type="submission" date="2017-02" db="EMBL/GenBank/DDBJ databases">
        <title>Natronthermophilus aegyptiacus gen. nov.,sp. nov., an aerobic, extremely halophilic alkalithermophilic archaeon isolated from the athalassohaline Wadi An Natrun, Egypt.</title>
        <authorList>
            <person name="Zhao B."/>
        </authorList>
    </citation>
    <scope>NUCLEOTIDE SEQUENCE [LARGE SCALE GENOMIC DNA]</scope>
    <source>
        <strain evidence="6 7">CGMCC 1.3597</strain>
    </source>
</reference>
<dbReference type="NCBIfam" id="NF001981">
    <property type="entry name" value="PRK00773.1-1"/>
    <property type="match status" value="1"/>
</dbReference>
<dbReference type="SUPFAM" id="SSF160374">
    <property type="entry name" value="RplX-like"/>
    <property type="match status" value="1"/>
</dbReference>
<keyword evidence="2 3" id="KW-0687">Ribonucleoprotein</keyword>
<keyword evidence="3" id="KW-0694">RNA-binding</keyword>